<evidence type="ECO:0000313" key="2">
    <source>
        <dbReference type="Proteomes" id="UP000271650"/>
    </source>
</evidence>
<accession>A0ACD5HJL0</accession>
<protein>
    <submittedName>
        <fullName evidence="1">Uncharacterized protein</fullName>
    </submittedName>
</protein>
<sequence>MRDITERKQAETKLKLFRTLLDNSNDAIEVLDPAASVKVVVASPIF</sequence>
<dbReference type="Proteomes" id="UP000271650">
    <property type="component" value="Chromosome"/>
</dbReference>
<evidence type="ECO:0000313" key="1">
    <source>
        <dbReference type="EMBL" id="XRI75924.1"/>
    </source>
</evidence>
<name>A0ACD5HJL0_9PROT</name>
<proteinExistence type="predicted"/>
<keyword evidence="2" id="KW-1185">Reference proteome</keyword>
<reference evidence="1 2" key="1">
    <citation type="journal article" date="2019" name="Int. J. Syst. Evol. Microbiol.">
        <title>Acidithiobacillus sulfuriphilus sp. nov.: an extremely acidophilic sulfur-oxidizing chemolithotroph isolated from a neutral pH environment.</title>
        <authorList>
            <person name="Falagan C."/>
            <person name="Moya-Beltran A."/>
            <person name="Castro M."/>
            <person name="Quatrini R."/>
            <person name="Johnson D.B."/>
        </authorList>
    </citation>
    <scope>NUCLEOTIDE SEQUENCE [LARGE SCALE GENOMIC DNA]</scope>
    <source>
        <strain evidence="1 2">CJ-2</strain>
    </source>
</reference>
<organism evidence="1 2">
    <name type="scientific">Acidithiobacillus sulfuriphilus</name>
    <dbReference type="NCBI Taxonomy" id="1867749"/>
    <lineage>
        <taxon>Bacteria</taxon>
        <taxon>Pseudomonadati</taxon>
        <taxon>Pseudomonadota</taxon>
        <taxon>Acidithiobacillia</taxon>
        <taxon>Acidithiobacillales</taxon>
        <taxon>Acidithiobacillaceae</taxon>
        <taxon>Acidithiobacillus</taxon>
    </lineage>
</organism>
<gene>
    <name evidence="1" type="ORF">EC580_008025</name>
</gene>
<dbReference type="EMBL" id="CP127527">
    <property type="protein sequence ID" value="XRI75924.1"/>
    <property type="molecule type" value="Genomic_DNA"/>
</dbReference>